<organism evidence="1 2">
    <name type="scientific">Hansschlegelia zhihuaiae</name>
    <dbReference type="NCBI Taxonomy" id="405005"/>
    <lineage>
        <taxon>Bacteria</taxon>
        <taxon>Pseudomonadati</taxon>
        <taxon>Pseudomonadota</taxon>
        <taxon>Alphaproteobacteria</taxon>
        <taxon>Hyphomicrobiales</taxon>
        <taxon>Methylopilaceae</taxon>
        <taxon>Hansschlegelia</taxon>
    </lineage>
</organism>
<dbReference type="EMBL" id="RYFI01000002">
    <property type="protein sequence ID" value="RXF75041.1"/>
    <property type="molecule type" value="Genomic_DNA"/>
</dbReference>
<evidence type="ECO:0000313" key="1">
    <source>
        <dbReference type="EMBL" id="RXF75041.1"/>
    </source>
</evidence>
<dbReference type="Proteomes" id="UP000289708">
    <property type="component" value="Unassembled WGS sequence"/>
</dbReference>
<accession>A0A4Q0MMM2</accession>
<evidence type="ECO:0000313" key="2">
    <source>
        <dbReference type="Proteomes" id="UP000289708"/>
    </source>
</evidence>
<name>A0A4Q0MMM2_9HYPH</name>
<reference evidence="1 2" key="1">
    <citation type="submission" date="2018-12" db="EMBL/GenBank/DDBJ databases">
        <title>bacterium Hansschlegelia zhihuaiae S113.</title>
        <authorList>
            <person name="He J."/>
        </authorList>
    </citation>
    <scope>NUCLEOTIDE SEQUENCE [LARGE SCALE GENOMIC DNA]</scope>
    <source>
        <strain evidence="1 2">S 113</strain>
    </source>
</reference>
<protein>
    <submittedName>
        <fullName evidence="1">Uncharacterized protein</fullName>
    </submittedName>
</protein>
<proteinExistence type="predicted"/>
<gene>
    <name evidence="1" type="ORF">EK403_03050</name>
</gene>
<keyword evidence="2" id="KW-1185">Reference proteome</keyword>
<sequence>MAHPLQAVVDHFQAEINHNVFWANRHREDGHLASAQYREDHIRKLTGWIVALQAAIDQKPGPSASQETASA</sequence>
<dbReference type="RefSeq" id="WP_128776031.1">
    <property type="nucleotide sequence ID" value="NZ_RYFI01000002.1"/>
</dbReference>
<comment type="caution">
    <text evidence="1">The sequence shown here is derived from an EMBL/GenBank/DDBJ whole genome shotgun (WGS) entry which is preliminary data.</text>
</comment>
<dbReference type="AlphaFoldDB" id="A0A4Q0MMM2"/>